<dbReference type="InterPro" id="IPR041354">
    <property type="entry name" value="4PPT_N"/>
</dbReference>
<comment type="caution">
    <text evidence="6">The sequence shown here is derived from an EMBL/GenBank/DDBJ whole genome shotgun (WGS) entry which is preliminary data.</text>
</comment>
<feature type="binding site" evidence="2">
    <location>
        <position position="66"/>
    </location>
    <ligand>
        <name>CoA</name>
        <dbReference type="ChEBI" id="CHEBI:57287"/>
    </ligand>
</feature>
<keyword evidence="7" id="KW-1185">Reference proteome</keyword>
<feature type="domain" description="4'-phosphopantetheinyl transferase N-terminal" evidence="5">
    <location>
        <begin position="55"/>
        <end position="121"/>
    </location>
</feature>
<dbReference type="GO" id="GO:0009366">
    <property type="term" value="C:enterobactin synthetase complex"/>
    <property type="evidence" value="ECO:0007669"/>
    <property type="project" value="InterPro"/>
</dbReference>
<dbReference type="Pfam" id="PF17837">
    <property type="entry name" value="4PPT_N"/>
    <property type="match status" value="1"/>
</dbReference>
<dbReference type="GO" id="GO:0009239">
    <property type="term" value="P:enterobactin biosynthetic process"/>
    <property type="evidence" value="ECO:0007669"/>
    <property type="project" value="InterPro"/>
</dbReference>
<protein>
    <submittedName>
        <fullName evidence="6">4'-phosphopantetheinyl transferase EntD</fullName>
    </submittedName>
</protein>
<dbReference type="Proteomes" id="UP000316184">
    <property type="component" value="Unassembled WGS sequence"/>
</dbReference>
<keyword evidence="3" id="KW-0479">Metal-binding</keyword>
<feature type="binding site" evidence="2">
    <location>
        <position position="191"/>
    </location>
    <ligand>
        <name>CoA</name>
        <dbReference type="ChEBI" id="CHEBI:57287"/>
    </ligand>
</feature>
<evidence type="ECO:0000313" key="7">
    <source>
        <dbReference type="Proteomes" id="UP000316184"/>
    </source>
</evidence>
<dbReference type="EMBL" id="VIWX01000001">
    <property type="protein sequence ID" value="TWG07417.1"/>
    <property type="molecule type" value="Genomic_DNA"/>
</dbReference>
<evidence type="ECO:0000256" key="1">
    <source>
        <dbReference type="ARBA" id="ARBA00022679"/>
    </source>
</evidence>
<keyword evidence="3" id="KW-0460">Magnesium</keyword>
<dbReference type="AlphaFoldDB" id="A0A561V713"/>
<evidence type="ECO:0000259" key="5">
    <source>
        <dbReference type="Pfam" id="PF17837"/>
    </source>
</evidence>
<feature type="binding site" evidence="2">
    <location>
        <begin position="110"/>
        <end position="111"/>
    </location>
    <ligand>
        <name>CoA</name>
        <dbReference type="ChEBI" id="CHEBI:57287"/>
    </ligand>
</feature>
<dbReference type="PRINTS" id="PR01399">
    <property type="entry name" value="ENTSNTHTASED"/>
</dbReference>
<gene>
    <name evidence="6" type="ORF">FHU35_1132</name>
</gene>
<feature type="binding site" evidence="3">
    <location>
        <position position="134"/>
    </location>
    <ligand>
        <name>Mg(2+)</name>
        <dbReference type="ChEBI" id="CHEBI:18420"/>
    </ligand>
</feature>
<dbReference type="SUPFAM" id="SSF56214">
    <property type="entry name" value="4'-phosphopantetheinyl transferase"/>
    <property type="match status" value="1"/>
</dbReference>
<dbReference type="PANTHER" id="PTHR38096:SF1">
    <property type="entry name" value="ENTEROBACTIN SYNTHASE COMPONENT D"/>
    <property type="match status" value="1"/>
</dbReference>
<feature type="binding site" evidence="2">
    <location>
        <position position="74"/>
    </location>
    <ligand>
        <name>CoA</name>
        <dbReference type="ChEBI" id="CHEBI:57287"/>
    </ligand>
</feature>
<feature type="binding site" evidence="3">
    <location>
        <position position="133"/>
    </location>
    <ligand>
        <name>Mg(2+)</name>
        <dbReference type="ChEBI" id="CHEBI:18420"/>
    </ligand>
</feature>
<feature type="binding site" evidence="2">
    <location>
        <position position="177"/>
    </location>
    <ligand>
        <name>CoA</name>
        <dbReference type="ChEBI" id="CHEBI:57287"/>
    </ligand>
</feature>
<keyword evidence="1 6" id="KW-0808">Transferase</keyword>
<evidence type="ECO:0000256" key="2">
    <source>
        <dbReference type="PIRSR" id="PIRSR603542-1"/>
    </source>
</evidence>
<evidence type="ECO:0000256" key="3">
    <source>
        <dbReference type="PIRSR" id="PIRSR603542-2"/>
    </source>
</evidence>
<feature type="binding site" evidence="2">
    <location>
        <position position="132"/>
    </location>
    <ligand>
        <name>CoA</name>
        <dbReference type="ChEBI" id="CHEBI:57287"/>
    </ligand>
</feature>
<accession>A0A561V713</accession>
<name>A0A561V713_9PSEU</name>
<feature type="binding site" evidence="2">
    <location>
        <position position="181"/>
    </location>
    <ligand>
        <name>CoA</name>
        <dbReference type="ChEBI" id="CHEBI:57287"/>
    </ligand>
</feature>
<dbReference type="InterPro" id="IPR037143">
    <property type="entry name" value="4-PPantetheinyl_Trfase_dom_sf"/>
</dbReference>
<reference evidence="6 7" key="1">
    <citation type="submission" date="2019-06" db="EMBL/GenBank/DDBJ databases">
        <title>Sequencing the genomes of 1000 actinobacteria strains.</title>
        <authorList>
            <person name="Klenk H.-P."/>
        </authorList>
    </citation>
    <scope>NUCLEOTIDE SEQUENCE [LARGE SCALE GENOMIC DNA]</scope>
    <source>
        <strain evidence="6 7">DSM 46699</strain>
    </source>
</reference>
<dbReference type="GO" id="GO:0005886">
    <property type="term" value="C:plasma membrane"/>
    <property type="evidence" value="ECO:0007669"/>
    <property type="project" value="TreeGrafter"/>
</dbReference>
<dbReference type="PANTHER" id="PTHR38096">
    <property type="entry name" value="ENTEROBACTIN SYNTHASE COMPONENT D"/>
    <property type="match status" value="1"/>
</dbReference>
<sequence>MPCKQRFTDWDGRPSGLVRCQVSYVVGVIEELLPAGVATAETFDDPPEATLFDAEAGEIAKAVAKRRREFTSGRWCAHRAMRALGVPPVPLLRGERGAPQWPSEVVGSITHCAGYRGAAVARSGEVRSVGIDAEQHEPLPDGVLGVVSRPEEREHIAELAAREPGTCWDRILFSCKESVYKTWYPITGEWLGFEDAELEFSAGAFTARLHKSASGLTGFTGRWLVRDGLVLSAITLEN</sequence>
<dbReference type="GO" id="GO:0008897">
    <property type="term" value="F:holo-[acyl-carrier-protein] synthase activity"/>
    <property type="evidence" value="ECO:0007669"/>
    <property type="project" value="InterPro"/>
</dbReference>
<proteinExistence type="predicted"/>
<comment type="cofactor">
    <cofactor evidence="3">
        <name>Mg(2+)</name>
        <dbReference type="ChEBI" id="CHEBI:18420"/>
    </cofactor>
</comment>
<organism evidence="6 7">
    <name type="scientific">Saccharopolyspora dendranthemae</name>
    <dbReference type="NCBI Taxonomy" id="1181886"/>
    <lineage>
        <taxon>Bacteria</taxon>
        <taxon>Bacillati</taxon>
        <taxon>Actinomycetota</taxon>
        <taxon>Actinomycetes</taxon>
        <taxon>Pseudonocardiales</taxon>
        <taxon>Pseudonocardiaceae</taxon>
        <taxon>Saccharopolyspora</taxon>
    </lineage>
</organism>
<dbReference type="InterPro" id="IPR008278">
    <property type="entry name" value="4-PPantetheinyl_Trfase_dom"/>
</dbReference>
<feature type="domain" description="4'-phosphopantetheinyl transferase" evidence="4">
    <location>
        <begin position="128"/>
        <end position="214"/>
    </location>
</feature>
<dbReference type="InterPro" id="IPR003542">
    <property type="entry name" value="Enbac_synth_compD-like"/>
</dbReference>
<evidence type="ECO:0000259" key="4">
    <source>
        <dbReference type="Pfam" id="PF01648"/>
    </source>
</evidence>
<evidence type="ECO:0000313" key="6">
    <source>
        <dbReference type="EMBL" id="TWG07417.1"/>
    </source>
</evidence>
<feature type="binding site" evidence="3">
    <location>
        <position position="132"/>
    </location>
    <ligand>
        <name>Mg(2+)</name>
        <dbReference type="ChEBI" id="CHEBI:18420"/>
    </ligand>
</feature>
<dbReference type="GO" id="GO:0000287">
    <property type="term" value="F:magnesium ion binding"/>
    <property type="evidence" value="ECO:0007669"/>
    <property type="project" value="InterPro"/>
</dbReference>
<dbReference type="Pfam" id="PF01648">
    <property type="entry name" value="ACPS"/>
    <property type="match status" value="1"/>
</dbReference>